<reference evidence="2" key="1">
    <citation type="journal article" date="2023" name="Mol. Phylogenet. Evol.">
        <title>Genome-scale phylogeny and comparative genomics of the fungal order Sordariales.</title>
        <authorList>
            <person name="Hensen N."/>
            <person name="Bonometti L."/>
            <person name="Westerberg I."/>
            <person name="Brannstrom I.O."/>
            <person name="Guillou S."/>
            <person name="Cros-Aarteil S."/>
            <person name="Calhoun S."/>
            <person name="Haridas S."/>
            <person name="Kuo A."/>
            <person name="Mondo S."/>
            <person name="Pangilinan J."/>
            <person name="Riley R."/>
            <person name="LaButti K."/>
            <person name="Andreopoulos B."/>
            <person name="Lipzen A."/>
            <person name="Chen C."/>
            <person name="Yan M."/>
            <person name="Daum C."/>
            <person name="Ng V."/>
            <person name="Clum A."/>
            <person name="Steindorff A."/>
            <person name="Ohm R.A."/>
            <person name="Martin F."/>
            <person name="Silar P."/>
            <person name="Natvig D.O."/>
            <person name="Lalanne C."/>
            <person name="Gautier V."/>
            <person name="Ament-Velasquez S.L."/>
            <person name="Kruys A."/>
            <person name="Hutchinson M.I."/>
            <person name="Powell A.J."/>
            <person name="Barry K."/>
            <person name="Miller A.N."/>
            <person name="Grigoriev I.V."/>
            <person name="Debuchy R."/>
            <person name="Gladieux P."/>
            <person name="Hiltunen Thoren M."/>
            <person name="Johannesson H."/>
        </authorList>
    </citation>
    <scope>NUCLEOTIDE SEQUENCE</scope>
    <source>
        <strain evidence="2">CBS 508.74</strain>
    </source>
</reference>
<keyword evidence="3" id="KW-1185">Reference proteome</keyword>
<feature type="region of interest" description="Disordered" evidence="1">
    <location>
        <begin position="41"/>
        <end position="98"/>
    </location>
</feature>
<reference evidence="2" key="2">
    <citation type="submission" date="2023-05" db="EMBL/GenBank/DDBJ databases">
        <authorList>
            <consortium name="Lawrence Berkeley National Laboratory"/>
            <person name="Steindorff A."/>
            <person name="Hensen N."/>
            <person name="Bonometti L."/>
            <person name="Westerberg I."/>
            <person name="Brannstrom I.O."/>
            <person name="Guillou S."/>
            <person name="Cros-Aarteil S."/>
            <person name="Calhoun S."/>
            <person name="Haridas S."/>
            <person name="Kuo A."/>
            <person name="Mondo S."/>
            <person name="Pangilinan J."/>
            <person name="Riley R."/>
            <person name="Labutti K."/>
            <person name="Andreopoulos B."/>
            <person name="Lipzen A."/>
            <person name="Chen C."/>
            <person name="Yanf M."/>
            <person name="Daum C."/>
            <person name="Ng V."/>
            <person name="Clum A."/>
            <person name="Ohm R."/>
            <person name="Martin F."/>
            <person name="Silar P."/>
            <person name="Natvig D."/>
            <person name="Lalanne C."/>
            <person name="Gautier V."/>
            <person name="Ament-Velasquez S.L."/>
            <person name="Kruys A."/>
            <person name="Hutchinson M.I."/>
            <person name="Powell A.J."/>
            <person name="Barry K."/>
            <person name="Miller A.N."/>
            <person name="Grigoriev I.V."/>
            <person name="Debuchy R."/>
            <person name="Gladieux P."/>
            <person name="Thoren M.H."/>
            <person name="Johannesson H."/>
        </authorList>
    </citation>
    <scope>NUCLEOTIDE SEQUENCE</scope>
    <source>
        <strain evidence="2">CBS 508.74</strain>
    </source>
</reference>
<gene>
    <name evidence="2" type="ORF">N656DRAFT_72420</name>
</gene>
<evidence type="ECO:0000313" key="2">
    <source>
        <dbReference type="EMBL" id="KAK4112714.1"/>
    </source>
</evidence>
<dbReference type="Proteomes" id="UP001302812">
    <property type="component" value="Unassembled WGS sequence"/>
</dbReference>
<protein>
    <submittedName>
        <fullName evidence="2">Uncharacterized protein</fullName>
    </submittedName>
</protein>
<comment type="caution">
    <text evidence="2">The sequence shown here is derived from an EMBL/GenBank/DDBJ whole genome shotgun (WGS) entry which is preliminary data.</text>
</comment>
<dbReference type="GeneID" id="89936656"/>
<feature type="compositionally biased region" description="Low complexity" evidence="1">
    <location>
        <begin position="78"/>
        <end position="94"/>
    </location>
</feature>
<dbReference type="AlphaFoldDB" id="A0AAN6TE21"/>
<name>A0AAN6TE21_9PEZI</name>
<evidence type="ECO:0000256" key="1">
    <source>
        <dbReference type="SAM" id="MobiDB-lite"/>
    </source>
</evidence>
<evidence type="ECO:0000313" key="3">
    <source>
        <dbReference type="Proteomes" id="UP001302812"/>
    </source>
</evidence>
<dbReference type="EMBL" id="MU853341">
    <property type="protein sequence ID" value="KAK4112714.1"/>
    <property type="molecule type" value="Genomic_DNA"/>
</dbReference>
<proteinExistence type="predicted"/>
<feature type="compositionally biased region" description="Pro residues" evidence="1">
    <location>
        <begin position="48"/>
        <end position="67"/>
    </location>
</feature>
<accession>A0AAN6TE21</accession>
<dbReference type="RefSeq" id="XP_064670284.1">
    <property type="nucleotide sequence ID" value="XM_064812531.1"/>
</dbReference>
<sequence length="135" mass="14681">MHWVIGQFPLPPFNPPRVTVKWPGSIGRQLGQGKARVRFISRSATSRPKPPQPSPAPTPASAPPAPTYPTMDDRVVDLPSFGGSLSLPSSSPLSQKRSYHRYRHASAEGGLSRRLSCMVTTTYSCRILDLALSSL</sequence>
<organism evidence="2 3">
    <name type="scientific">Canariomyces notabilis</name>
    <dbReference type="NCBI Taxonomy" id="2074819"/>
    <lineage>
        <taxon>Eukaryota</taxon>
        <taxon>Fungi</taxon>
        <taxon>Dikarya</taxon>
        <taxon>Ascomycota</taxon>
        <taxon>Pezizomycotina</taxon>
        <taxon>Sordariomycetes</taxon>
        <taxon>Sordariomycetidae</taxon>
        <taxon>Sordariales</taxon>
        <taxon>Chaetomiaceae</taxon>
        <taxon>Canariomyces</taxon>
    </lineage>
</organism>